<name>A0A1B9GWX1_9TREE</name>
<reference evidence="3" key="2">
    <citation type="submission" date="2013-12" db="EMBL/GenBank/DDBJ databases">
        <title>Evolution of pathogenesis and genome organization in the Tremellales.</title>
        <authorList>
            <person name="Cuomo C."/>
            <person name="Litvintseva A."/>
            <person name="Heitman J."/>
            <person name="Chen Y."/>
            <person name="Sun S."/>
            <person name="Springer D."/>
            <person name="Dromer F."/>
            <person name="Young S."/>
            <person name="Zeng Q."/>
            <person name="Chapman S."/>
            <person name="Gujja S."/>
            <person name="Saif S."/>
            <person name="Birren B."/>
        </authorList>
    </citation>
    <scope>NUCLEOTIDE SEQUENCE [LARGE SCALE GENOMIC DNA]</scope>
    <source>
        <strain evidence="3">BCC8398</strain>
    </source>
</reference>
<organism evidence="2 3">
    <name type="scientific">Kwoniella heveanensis BCC8398</name>
    <dbReference type="NCBI Taxonomy" id="1296120"/>
    <lineage>
        <taxon>Eukaryota</taxon>
        <taxon>Fungi</taxon>
        <taxon>Dikarya</taxon>
        <taxon>Basidiomycota</taxon>
        <taxon>Agaricomycotina</taxon>
        <taxon>Tremellomycetes</taxon>
        <taxon>Tremellales</taxon>
        <taxon>Cryptococcaceae</taxon>
        <taxon>Kwoniella</taxon>
    </lineage>
</organism>
<feature type="region of interest" description="Disordered" evidence="1">
    <location>
        <begin position="306"/>
        <end position="351"/>
    </location>
</feature>
<dbReference type="AlphaFoldDB" id="A0A1B9GWX1"/>
<dbReference type="Proteomes" id="UP000092666">
    <property type="component" value="Unassembled WGS sequence"/>
</dbReference>
<proteinExistence type="predicted"/>
<keyword evidence="3" id="KW-1185">Reference proteome</keyword>
<reference evidence="2 3" key="1">
    <citation type="submission" date="2013-07" db="EMBL/GenBank/DDBJ databases">
        <title>The Genome Sequence of Cryptococcus heveanensis BCC8398.</title>
        <authorList>
            <consortium name="The Broad Institute Genome Sequencing Platform"/>
            <person name="Cuomo C."/>
            <person name="Litvintseva A."/>
            <person name="Chen Y."/>
            <person name="Heitman J."/>
            <person name="Sun S."/>
            <person name="Springer D."/>
            <person name="Dromer F."/>
            <person name="Young S.K."/>
            <person name="Zeng Q."/>
            <person name="Gargeya S."/>
            <person name="Fitzgerald M."/>
            <person name="Abouelleil A."/>
            <person name="Alvarado L."/>
            <person name="Berlin A.M."/>
            <person name="Chapman S.B."/>
            <person name="Dewar J."/>
            <person name="Goldberg J."/>
            <person name="Griggs A."/>
            <person name="Gujja S."/>
            <person name="Hansen M."/>
            <person name="Howarth C."/>
            <person name="Imamovic A."/>
            <person name="Larimer J."/>
            <person name="McCowan C."/>
            <person name="Murphy C."/>
            <person name="Pearson M."/>
            <person name="Priest M."/>
            <person name="Roberts A."/>
            <person name="Saif S."/>
            <person name="Shea T."/>
            <person name="Sykes S."/>
            <person name="Wortman J."/>
            <person name="Nusbaum C."/>
            <person name="Birren B."/>
        </authorList>
    </citation>
    <scope>NUCLEOTIDE SEQUENCE [LARGE SCALE GENOMIC DNA]</scope>
    <source>
        <strain evidence="2 3">BCC8398</strain>
    </source>
</reference>
<evidence type="ECO:0000256" key="1">
    <source>
        <dbReference type="SAM" id="MobiDB-lite"/>
    </source>
</evidence>
<dbReference type="EMBL" id="KI669498">
    <property type="protein sequence ID" value="OCF35524.1"/>
    <property type="molecule type" value="Genomic_DNA"/>
</dbReference>
<feature type="compositionally biased region" description="Basic and acidic residues" evidence="1">
    <location>
        <begin position="319"/>
        <end position="337"/>
    </location>
</feature>
<sequence length="393" mass="44874">MADLQQLQGSMAGANRSIVDSFQLVLNRLRQMELADAHLTERTAQLESANTRLTKRTEQLETDVVVSQAACKEYELKFADLTADFLDLQKGQSKVDYLQQKMQSLHKKADECELHRKVSEGSLFMLYRITRADYTRLWAKINTIVKENKLRGDDTSIERRLLQNLKALQPDPRHEIDCGCQFNSRVAKDLLRDVLSAGWTNNWSRTHPHGAIWAMVLPRLLGLHGRIEAWYISSLHSTAHQDVNEEIRQFRPIMRLLYNVLRDIIQVYTLQLENGNWKYLLPKPPSPLFKDLETLENAIKEAAEALHTDTKGDPSPVPENEKEGIANDKPVESHGKLELSSQPLHQQDASQFAFEAHLAKMKVREGDGMKPWPKEYPPLWEGGDPAGLGKDRV</sequence>
<protein>
    <submittedName>
        <fullName evidence="2">Uncharacterized protein</fullName>
    </submittedName>
</protein>
<gene>
    <name evidence="2" type="ORF">I316_02576</name>
</gene>
<accession>A0A1B9GWX1</accession>
<feature type="region of interest" description="Disordered" evidence="1">
    <location>
        <begin position="363"/>
        <end position="393"/>
    </location>
</feature>
<feature type="compositionally biased region" description="Polar residues" evidence="1">
    <location>
        <begin position="339"/>
        <end position="350"/>
    </location>
</feature>
<evidence type="ECO:0000313" key="2">
    <source>
        <dbReference type="EMBL" id="OCF35524.1"/>
    </source>
</evidence>
<evidence type="ECO:0000313" key="3">
    <source>
        <dbReference type="Proteomes" id="UP000092666"/>
    </source>
</evidence>